<organism evidence="2 3">
    <name type="scientific">Candidatus Acidiferrum panamense</name>
    <dbReference type="NCBI Taxonomy" id="2741543"/>
    <lineage>
        <taxon>Bacteria</taxon>
        <taxon>Pseudomonadati</taxon>
        <taxon>Acidobacteriota</taxon>
        <taxon>Terriglobia</taxon>
        <taxon>Candidatus Acidiferrales</taxon>
        <taxon>Candidatus Acidiferrum</taxon>
    </lineage>
</organism>
<name>A0A7V8NNE8_9BACT</name>
<dbReference type="Proteomes" id="UP000567293">
    <property type="component" value="Unassembled WGS sequence"/>
</dbReference>
<feature type="signal peptide" evidence="1">
    <location>
        <begin position="1"/>
        <end position="20"/>
    </location>
</feature>
<evidence type="ECO:0000256" key="1">
    <source>
        <dbReference type="SAM" id="SignalP"/>
    </source>
</evidence>
<evidence type="ECO:0000313" key="3">
    <source>
        <dbReference type="Proteomes" id="UP000567293"/>
    </source>
</evidence>
<accession>A0A7V8NNE8</accession>
<dbReference type="EMBL" id="JACDQQ010000613">
    <property type="protein sequence ID" value="MBA0084560.1"/>
    <property type="molecule type" value="Genomic_DNA"/>
</dbReference>
<gene>
    <name evidence="2" type="ORF">HRJ53_06165</name>
</gene>
<keyword evidence="3" id="KW-1185">Reference proteome</keyword>
<dbReference type="AlphaFoldDB" id="A0A7V8NNE8"/>
<feature type="chain" id="PRO_5030814410" description="DUF1579 domain-containing protein" evidence="1">
    <location>
        <begin position="21"/>
        <end position="173"/>
    </location>
</feature>
<keyword evidence="1" id="KW-0732">Signal</keyword>
<proteinExistence type="predicted"/>
<protein>
    <recommendedName>
        <fullName evidence="4">DUF1579 domain-containing protein</fullName>
    </recommendedName>
</protein>
<comment type="caution">
    <text evidence="2">The sequence shown here is derived from an EMBL/GenBank/DDBJ whole genome shotgun (WGS) entry which is preliminary data.</text>
</comment>
<evidence type="ECO:0000313" key="2">
    <source>
        <dbReference type="EMBL" id="MBA0084560.1"/>
    </source>
</evidence>
<reference evidence="2" key="1">
    <citation type="submission" date="2020-06" db="EMBL/GenBank/DDBJ databases">
        <title>Legume-microbial interactions unlock mineral nutrients during tropical forest succession.</title>
        <authorList>
            <person name="Epihov D.Z."/>
        </authorList>
    </citation>
    <scope>NUCLEOTIDE SEQUENCE [LARGE SCALE GENOMIC DNA]</scope>
    <source>
        <strain evidence="2">Pan2503</strain>
    </source>
</reference>
<sequence>MKNHRLLAISSLFLAATVSAGVAGGASANTEVDAGTAFSRLKALVGDWDVESSRGKAHSRFELIAGGSVLLEHFSEPGGQEMLTAYHLDGSRLVLTHYCLAGNQPQMVAEKFDGASGELDFAFAGGSNIAPGAGHMHDAVLHLASNDHFDARWDFVEAGKVKFSQEMHYTRTK</sequence>
<evidence type="ECO:0008006" key="4">
    <source>
        <dbReference type="Google" id="ProtNLM"/>
    </source>
</evidence>